<feature type="repeat" description="ANK" evidence="4">
    <location>
        <begin position="49"/>
        <end position="81"/>
    </location>
</feature>
<evidence type="ECO:0000259" key="8">
    <source>
        <dbReference type="PROSITE" id="PS50105"/>
    </source>
</evidence>
<dbReference type="PROSITE" id="PS50002">
    <property type="entry name" value="SH3"/>
    <property type="match status" value="1"/>
</dbReference>
<reference evidence="9 10" key="1">
    <citation type="submission" date="2024-01" db="EMBL/GenBank/DDBJ databases">
        <title>The genome of the rayed Mediterranean limpet Patella caerulea (Linnaeus, 1758).</title>
        <authorList>
            <person name="Anh-Thu Weber A."/>
            <person name="Halstead-Nussloch G."/>
        </authorList>
    </citation>
    <scope>NUCLEOTIDE SEQUENCE [LARGE SCALE GENOMIC DNA]</scope>
    <source>
        <strain evidence="9">AATW-2023a</strain>
        <tissue evidence="9">Whole specimen</tissue>
    </source>
</reference>
<dbReference type="PROSITE" id="PS50088">
    <property type="entry name" value="ANK_REPEAT"/>
    <property type="match status" value="5"/>
</dbReference>
<dbReference type="Proteomes" id="UP001347796">
    <property type="component" value="Unassembled WGS sequence"/>
</dbReference>
<feature type="compositionally biased region" description="Polar residues" evidence="6">
    <location>
        <begin position="412"/>
        <end position="422"/>
    </location>
</feature>
<feature type="domain" description="SAM" evidence="8">
    <location>
        <begin position="552"/>
        <end position="615"/>
    </location>
</feature>
<sequence>MGKDQDLIQFVKEQDINALNKLLQKVGKNPKTKIIGNNKKFNINFQDGDGMSALHQASLMGNTAVISMLLEHGAASDIRDNKGMIPLHYATWQGKVEPVNLLLQKASPVNEQSDSLDSPLHLASQHGNFDVVNLLLLHHADPTILNKEKKTALDLACEFGRMRVVDLLLRSNLCEKIITDTTNDMKDNSSTTCLHLAARNGHADVIRLLLQAGMDLNRSTPKGTCLHEAALSGKTEVVKLLLDCGIDVNRPNSYDQTALDIVNKFTTTKGAKELKHLLKEVSFAVQARAVKDYYSVYDPHSLAFKEGDIITVLEQRSDGIWKGYVVQEGRLAKTGYFPANHVVLVDSQALAKQNAMQQQSKRINMPQVPDLLNRSMIFNNSHDRGSYGSSSTDDSLPPPPSPGGGYTNSSSRDVSYTGSSSPYSLHPQLIGGRVVTNHADHGEWSNYNMAGDMRGSSPAKDSPANSNRNSAASSDSGRGFSTGHVEHKIPNIVNVQVNNQHRLSGQSYESGVSSRQSYHSTSSSSLGSLDRLEESGPTSNINVLELFQAGVPDHEVLHAWLHDLRYEEYYNNFQQAGYDMPTISRMTPEDLTAIGITKPAHRKRLKAEIARLNIPDGIPDFKPNDLMEWLHLLGLGQYYDTLVRQEYDDIEYVTGITWEDLEEIGIQRLGHQKKIILAIERLKRISSGSKRLSSVEHNRHGSTTELLEPPPPPGTGGRWSTDMAVSHELHGAIPKKSSSGESISTIGSGGSGETRLPPTKEIVEKGNNSNGYQPDVIAIQVNRNQSKTSTSSGDGAGEGLDMGGQPISYRSFQGTMPRKTSESGDVFIEQEHQSPVAIAPMAPKVAAKPKPVAKIIAKTKRSSHEMSPDFAELEKHESECNSDGKKLANQFPGSNSQYAGGTLKRSSKNNAYQKEHIYDTPHVSPPKAPKPLVLPKTNMEGPSSPLFIATNQEMTSQTPSPTGRSKKNPPPPPKRTNSIRDGPMNGADSSNKSSPVHQKTDQLQQVTQPTPPPKPQLTQSPVKQKPQALSPKPHLPQSPIKHQITPSKLTHTSVIQQQTPPPKPQLPQSPVYQQQPPVYQQALPPKPQHSGIKNQQTAAEAQPQNFADCVKSLSERFGKKRDEEVAQDTLSSDGEDFPPPPPPIAMDIITPKIRNYGIPSKTEKSVPPEFVVQNKIKKDMSQSLHEKLSDRSFVGGQIRRHVSPGRDLVKSQGRDKMTDVEIIKANFCEKRSDSTSSFESTSSVSSGDSNTLPFANENVGTIKQRIGSAAKPSIVTSMDGMDGERNIDLNSGLFDESCSAQFIPHNNLMSRSAPVVPPKGVVVRPTVPSHKPSLPNNINIQQQQLQPPLSPKISRNTETGDVLSDIDNMLQDLTEELDAMLVE</sequence>
<dbReference type="InterPro" id="IPR036028">
    <property type="entry name" value="SH3-like_dom_sf"/>
</dbReference>
<feature type="compositionally biased region" description="Low complexity" evidence="6">
    <location>
        <begin position="513"/>
        <end position="528"/>
    </location>
</feature>
<evidence type="ECO:0000256" key="3">
    <source>
        <dbReference type="ARBA" id="ARBA00023043"/>
    </source>
</evidence>
<feature type="compositionally biased region" description="Low complexity" evidence="6">
    <location>
        <begin position="737"/>
        <end position="746"/>
    </location>
</feature>
<feature type="compositionally biased region" description="Polar residues" evidence="6">
    <location>
        <begin position="949"/>
        <end position="960"/>
    </location>
</feature>
<keyword evidence="10" id="KW-1185">Reference proteome</keyword>
<gene>
    <name evidence="9" type="ORF">SNE40_005273</name>
</gene>
<evidence type="ECO:0008006" key="11">
    <source>
        <dbReference type="Google" id="ProtNLM"/>
    </source>
</evidence>
<feature type="domain" description="SH3" evidence="7">
    <location>
        <begin position="282"/>
        <end position="347"/>
    </location>
</feature>
<dbReference type="Pfam" id="PF07653">
    <property type="entry name" value="SH3_2"/>
    <property type="match status" value="1"/>
</dbReference>
<dbReference type="Gene3D" id="2.30.30.40">
    <property type="entry name" value="SH3 Domains"/>
    <property type="match status" value="1"/>
</dbReference>
<dbReference type="PROSITE" id="PS50105">
    <property type="entry name" value="SAM_DOMAIN"/>
    <property type="match status" value="2"/>
</dbReference>
<feature type="repeat" description="ANK" evidence="4">
    <location>
        <begin position="189"/>
        <end position="221"/>
    </location>
</feature>
<feature type="repeat" description="ANK" evidence="4">
    <location>
        <begin position="115"/>
        <end position="147"/>
    </location>
</feature>
<accession>A0AAN8K2A4</accession>
<dbReference type="Gene3D" id="1.25.40.20">
    <property type="entry name" value="Ankyrin repeat-containing domain"/>
    <property type="match status" value="3"/>
</dbReference>
<dbReference type="Pfam" id="PF13637">
    <property type="entry name" value="Ank_4"/>
    <property type="match status" value="1"/>
</dbReference>
<evidence type="ECO:0000259" key="7">
    <source>
        <dbReference type="PROSITE" id="PS50002"/>
    </source>
</evidence>
<protein>
    <recommendedName>
        <fullName evidence="11">Caskin-1</fullName>
    </recommendedName>
</protein>
<dbReference type="SMART" id="SM00248">
    <property type="entry name" value="ANK"/>
    <property type="match status" value="6"/>
</dbReference>
<keyword evidence="1 5" id="KW-0728">SH3 domain</keyword>
<dbReference type="Gene3D" id="1.10.150.50">
    <property type="entry name" value="Transcription Factor, Ets-1"/>
    <property type="match status" value="2"/>
</dbReference>
<feature type="region of interest" description="Disordered" evidence="6">
    <location>
        <begin position="689"/>
        <end position="808"/>
    </location>
</feature>
<proteinExistence type="predicted"/>
<feature type="compositionally biased region" description="Basic and acidic residues" evidence="6">
    <location>
        <begin position="862"/>
        <end position="886"/>
    </location>
</feature>
<dbReference type="PROSITE" id="PS50297">
    <property type="entry name" value="ANK_REP_REGION"/>
    <property type="match status" value="5"/>
</dbReference>
<dbReference type="SUPFAM" id="SSF47769">
    <property type="entry name" value="SAM/Pointed domain"/>
    <property type="match status" value="2"/>
</dbReference>
<dbReference type="InterPro" id="IPR035498">
    <property type="entry name" value="Caskin1/2_SAM_2"/>
</dbReference>
<evidence type="ECO:0000313" key="10">
    <source>
        <dbReference type="Proteomes" id="UP001347796"/>
    </source>
</evidence>
<feature type="compositionally biased region" description="Low complexity" evidence="6">
    <location>
        <begin position="1068"/>
        <end position="1083"/>
    </location>
</feature>
<feature type="compositionally biased region" description="Polar residues" evidence="6">
    <location>
        <begin position="1091"/>
        <end position="1104"/>
    </location>
</feature>
<dbReference type="InterPro" id="IPR035497">
    <property type="entry name" value="Caskin1/2_SAM_1"/>
</dbReference>
<dbReference type="PANTHER" id="PTHR24174:SF16">
    <property type="entry name" value="CASKIN-2"/>
    <property type="match status" value="1"/>
</dbReference>
<name>A0AAN8K2A4_PATCE</name>
<dbReference type="EMBL" id="JAZGQO010000004">
    <property type="protein sequence ID" value="KAK6187194.1"/>
    <property type="molecule type" value="Genomic_DNA"/>
</dbReference>
<dbReference type="InterPro" id="IPR036770">
    <property type="entry name" value="Ankyrin_rpt-contain_sf"/>
</dbReference>
<dbReference type="SMART" id="SM00326">
    <property type="entry name" value="SH3"/>
    <property type="match status" value="1"/>
</dbReference>
<keyword evidence="3 4" id="KW-0040">ANK repeat</keyword>
<feature type="compositionally biased region" description="Polar residues" evidence="6">
    <location>
        <begin position="1044"/>
        <end position="1055"/>
    </location>
</feature>
<dbReference type="Pfam" id="PF12796">
    <property type="entry name" value="Ank_2"/>
    <property type="match status" value="2"/>
</dbReference>
<organism evidence="9 10">
    <name type="scientific">Patella caerulea</name>
    <name type="common">Rayed Mediterranean limpet</name>
    <dbReference type="NCBI Taxonomy" id="87958"/>
    <lineage>
        <taxon>Eukaryota</taxon>
        <taxon>Metazoa</taxon>
        <taxon>Spiralia</taxon>
        <taxon>Lophotrochozoa</taxon>
        <taxon>Mollusca</taxon>
        <taxon>Gastropoda</taxon>
        <taxon>Patellogastropoda</taxon>
        <taxon>Patelloidea</taxon>
        <taxon>Patellidae</taxon>
        <taxon>Patella</taxon>
    </lineage>
</organism>
<evidence type="ECO:0000256" key="1">
    <source>
        <dbReference type="ARBA" id="ARBA00022443"/>
    </source>
</evidence>
<dbReference type="CDD" id="cd09497">
    <property type="entry name" value="SAM_caskin1_2_repeat1"/>
    <property type="match status" value="1"/>
</dbReference>
<keyword evidence="2" id="KW-0677">Repeat</keyword>
<feature type="compositionally biased region" description="Low complexity" evidence="6">
    <location>
        <begin position="462"/>
        <end position="476"/>
    </location>
</feature>
<dbReference type="PRINTS" id="PR01415">
    <property type="entry name" value="ANKYRIN"/>
</dbReference>
<dbReference type="InterPro" id="IPR001452">
    <property type="entry name" value="SH3_domain"/>
</dbReference>
<evidence type="ECO:0000256" key="5">
    <source>
        <dbReference type="PROSITE-ProRule" id="PRU00192"/>
    </source>
</evidence>
<dbReference type="CDD" id="cd09498">
    <property type="entry name" value="SAM_caskin1_2_repeat2"/>
    <property type="match status" value="1"/>
</dbReference>
<dbReference type="FunFam" id="1.10.150.50:FF:000028">
    <property type="entry name" value="caskin-2 isoform X2"/>
    <property type="match status" value="1"/>
</dbReference>
<feature type="region of interest" description="Disordered" evidence="6">
    <location>
        <begin position="1117"/>
        <end position="1143"/>
    </location>
</feature>
<evidence type="ECO:0000256" key="6">
    <source>
        <dbReference type="SAM" id="MobiDB-lite"/>
    </source>
</evidence>
<comment type="caution">
    <text evidence="9">The sequence shown here is derived from an EMBL/GenBank/DDBJ whole genome shotgun (WGS) entry which is preliminary data.</text>
</comment>
<dbReference type="Pfam" id="PF00536">
    <property type="entry name" value="SAM_1"/>
    <property type="match status" value="2"/>
</dbReference>
<feature type="repeat" description="ANK" evidence="4">
    <location>
        <begin position="82"/>
        <end position="114"/>
    </location>
</feature>
<evidence type="ECO:0000313" key="9">
    <source>
        <dbReference type="EMBL" id="KAK6187194.1"/>
    </source>
</evidence>
<dbReference type="InterPro" id="IPR002110">
    <property type="entry name" value="Ankyrin_rpt"/>
</dbReference>
<feature type="region of interest" description="Disordered" evidence="6">
    <location>
        <begin position="857"/>
        <end position="1104"/>
    </location>
</feature>
<feature type="region of interest" description="Disordered" evidence="6">
    <location>
        <begin position="446"/>
        <end position="484"/>
    </location>
</feature>
<dbReference type="InterPro" id="IPR001660">
    <property type="entry name" value="SAM"/>
</dbReference>
<dbReference type="PANTHER" id="PTHR24174">
    <property type="entry name" value="ANKYRIN REPEAT AND STERILE ALPHA MOTIF DOMAIN-CONTAINING PROTEIN 1"/>
    <property type="match status" value="1"/>
</dbReference>
<dbReference type="InterPro" id="IPR013761">
    <property type="entry name" value="SAM/pointed_sf"/>
</dbReference>
<dbReference type="SMART" id="SM00454">
    <property type="entry name" value="SAM"/>
    <property type="match status" value="2"/>
</dbReference>
<evidence type="ECO:0000256" key="4">
    <source>
        <dbReference type="PROSITE-ProRule" id="PRU00023"/>
    </source>
</evidence>
<dbReference type="SUPFAM" id="SSF48403">
    <property type="entry name" value="Ankyrin repeat"/>
    <property type="match status" value="1"/>
</dbReference>
<feature type="compositionally biased region" description="Polar residues" evidence="6">
    <location>
        <begin position="987"/>
        <end position="997"/>
    </location>
</feature>
<dbReference type="InterPro" id="IPR033635">
    <property type="entry name" value="ANKS1/Caskin"/>
</dbReference>
<feature type="repeat" description="ANK" evidence="4">
    <location>
        <begin position="221"/>
        <end position="253"/>
    </location>
</feature>
<feature type="region of interest" description="Disordered" evidence="6">
    <location>
        <begin position="382"/>
        <end position="422"/>
    </location>
</feature>
<dbReference type="SUPFAM" id="SSF50044">
    <property type="entry name" value="SH3-domain"/>
    <property type="match status" value="1"/>
</dbReference>
<feature type="domain" description="SAM" evidence="8">
    <location>
        <begin position="621"/>
        <end position="685"/>
    </location>
</feature>
<feature type="region of interest" description="Disordered" evidence="6">
    <location>
        <begin position="505"/>
        <end position="534"/>
    </location>
</feature>
<evidence type="ECO:0000256" key="2">
    <source>
        <dbReference type="ARBA" id="ARBA00022737"/>
    </source>
</evidence>
<feature type="compositionally biased region" description="Polar residues" evidence="6">
    <location>
        <begin position="781"/>
        <end position="792"/>
    </location>
</feature>